<dbReference type="GO" id="GO:0005764">
    <property type="term" value="C:lysosome"/>
    <property type="evidence" value="ECO:0007669"/>
    <property type="project" value="TreeGrafter"/>
</dbReference>
<evidence type="ECO:0000259" key="10">
    <source>
        <dbReference type="PROSITE" id="PS51029"/>
    </source>
</evidence>
<dbReference type="STRING" id="76193.A0A194QQT1"/>
<reference evidence="11 12" key="1">
    <citation type="journal article" date="2015" name="Nat. Commun.">
        <title>Outbred genome sequencing and CRISPR/Cas9 gene editing in butterflies.</title>
        <authorList>
            <person name="Li X."/>
            <person name="Fan D."/>
            <person name="Zhang W."/>
            <person name="Liu G."/>
            <person name="Zhang L."/>
            <person name="Zhao L."/>
            <person name="Fang X."/>
            <person name="Chen L."/>
            <person name="Dong Y."/>
            <person name="Chen Y."/>
            <person name="Ding Y."/>
            <person name="Zhao R."/>
            <person name="Feng M."/>
            <person name="Zhu Y."/>
            <person name="Feng Y."/>
            <person name="Jiang X."/>
            <person name="Zhu D."/>
            <person name="Xiang H."/>
            <person name="Feng X."/>
            <person name="Li S."/>
            <person name="Wang J."/>
            <person name="Zhang G."/>
            <person name="Kronforst M.R."/>
            <person name="Wang W."/>
        </authorList>
    </citation>
    <scope>NUCLEOTIDE SEQUENCE [LARGE SCALE GENOMIC DNA]</scope>
    <source>
        <strain evidence="11">Ya'a_city_454_Pm</strain>
        <tissue evidence="11">Whole body</tissue>
    </source>
</reference>
<keyword evidence="12" id="KW-1185">Reference proteome</keyword>
<evidence type="ECO:0000256" key="7">
    <source>
        <dbReference type="ARBA" id="ARBA00023295"/>
    </source>
</evidence>
<protein>
    <recommendedName>
        <fullName evidence="8">Putative alpha-L-fucosidase</fullName>
        <ecNumber evidence="3">3.2.1.51</ecNumber>
    </recommendedName>
    <alternativeName>
        <fullName evidence="9">Alpha-L-fucoside fucohydrolase</fullName>
    </alternativeName>
</protein>
<evidence type="ECO:0000313" key="12">
    <source>
        <dbReference type="Proteomes" id="UP000053240"/>
    </source>
</evidence>
<dbReference type="InterPro" id="IPR031919">
    <property type="entry name" value="Fucosidase_C"/>
</dbReference>
<dbReference type="SMART" id="SM00812">
    <property type="entry name" value="Alpha_L_fucos"/>
    <property type="match status" value="2"/>
</dbReference>
<dbReference type="InterPro" id="IPR013780">
    <property type="entry name" value="Glyco_hydro_b"/>
</dbReference>
<evidence type="ECO:0000256" key="9">
    <source>
        <dbReference type="ARBA" id="ARBA00081661"/>
    </source>
</evidence>
<dbReference type="InterPro" id="IPR000933">
    <property type="entry name" value="Glyco_hydro_29"/>
</dbReference>
<evidence type="ECO:0000256" key="3">
    <source>
        <dbReference type="ARBA" id="ARBA00012662"/>
    </source>
</evidence>
<proteinExistence type="inferred from homology"/>
<dbReference type="SUPFAM" id="SSF51445">
    <property type="entry name" value="(Trans)glycosidases"/>
    <property type="match status" value="2"/>
</dbReference>
<evidence type="ECO:0000256" key="6">
    <source>
        <dbReference type="ARBA" id="ARBA00023180"/>
    </source>
</evidence>
<dbReference type="PROSITE" id="PS51029">
    <property type="entry name" value="MADF"/>
    <property type="match status" value="1"/>
</dbReference>
<dbReference type="EMBL" id="KQ461175">
    <property type="protein sequence ID" value="KPJ07863.1"/>
    <property type="molecule type" value="Genomic_DNA"/>
</dbReference>
<dbReference type="InterPro" id="IPR017853">
    <property type="entry name" value="GH"/>
</dbReference>
<dbReference type="EC" id="3.2.1.51" evidence="3"/>
<dbReference type="GO" id="GO:0016139">
    <property type="term" value="P:glycoside catabolic process"/>
    <property type="evidence" value="ECO:0007669"/>
    <property type="project" value="TreeGrafter"/>
</dbReference>
<name>A0A194QQT1_PAPMA</name>
<dbReference type="InterPro" id="IPR006578">
    <property type="entry name" value="MADF-dom"/>
</dbReference>
<dbReference type="SMART" id="SM00595">
    <property type="entry name" value="MADF"/>
    <property type="match status" value="1"/>
</dbReference>
<evidence type="ECO:0000256" key="4">
    <source>
        <dbReference type="ARBA" id="ARBA00022729"/>
    </source>
</evidence>
<dbReference type="GO" id="GO:0006004">
    <property type="term" value="P:fucose metabolic process"/>
    <property type="evidence" value="ECO:0007669"/>
    <property type="project" value="InterPro"/>
</dbReference>
<comment type="similarity">
    <text evidence="2">Belongs to the glycosyl hydrolase 29 family.</text>
</comment>
<comment type="function">
    <text evidence="1">Alpha-L-fucosidase is responsible for hydrolyzing the alpha-1,6-linked fucose joined to the reducing-end N-acetylglucosamine of the carbohydrate moieties of glycoproteins.</text>
</comment>
<dbReference type="Gene3D" id="3.20.20.80">
    <property type="entry name" value="Glycosidases"/>
    <property type="match status" value="2"/>
</dbReference>
<evidence type="ECO:0000256" key="1">
    <source>
        <dbReference type="ARBA" id="ARBA00004071"/>
    </source>
</evidence>
<evidence type="ECO:0000256" key="2">
    <source>
        <dbReference type="ARBA" id="ARBA00007951"/>
    </source>
</evidence>
<keyword evidence="5" id="KW-0378">Hydrolase</keyword>
<dbReference type="GO" id="GO:0004560">
    <property type="term" value="F:alpha-L-fucosidase activity"/>
    <property type="evidence" value="ECO:0007669"/>
    <property type="project" value="UniProtKB-EC"/>
</dbReference>
<dbReference type="Pfam" id="PF16757">
    <property type="entry name" value="Fucosidase_C"/>
    <property type="match status" value="2"/>
</dbReference>
<gene>
    <name evidence="11" type="ORF">RR48_12705</name>
</gene>
<evidence type="ECO:0000256" key="5">
    <source>
        <dbReference type="ARBA" id="ARBA00022801"/>
    </source>
</evidence>
<evidence type="ECO:0000313" key="11">
    <source>
        <dbReference type="EMBL" id="KPJ07863.1"/>
    </source>
</evidence>
<dbReference type="Pfam" id="PF01120">
    <property type="entry name" value="Alpha_L_fucos"/>
    <property type="match status" value="2"/>
</dbReference>
<evidence type="ECO:0000256" key="8">
    <source>
        <dbReference type="ARBA" id="ARBA00074133"/>
    </source>
</evidence>
<keyword evidence="4" id="KW-0732">Signal</keyword>
<dbReference type="PRINTS" id="PR00741">
    <property type="entry name" value="GLHYDRLASE29"/>
</dbReference>
<dbReference type="InterPro" id="IPR016286">
    <property type="entry name" value="FUC_metazoa-typ"/>
</dbReference>
<feature type="domain" description="MADF" evidence="10">
    <location>
        <begin position="12"/>
        <end position="104"/>
    </location>
</feature>
<dbReference type="InterPro" id="IPR057739">
    <property type="entry name" value="Glyco_hydro_29_N"/>
</dbReference>
<sequence length="1134" mass="132099">MEWEWTKDKTLKLIELLQVNASLWNPSLCDTRREKQKRKEELRAIADILGISVPDTTKKIQHLRTQYNRESAKEARVNAEDPNDRYVSNWYAYEYLHFMKDSSKVYKILQSVELTDTIASQNETTAALTDCKLFNLSPPHKVPRTEILHPVKSEIIHQSSPRDRDEFSVFGEYIANELRSLKVGLSSGVENDTIVLKSKQCKKFEPYWANLDTRILPQWYDEAKIGIFVHWGIYSVPGFSEWFWNNWEEKEMVIQKFMKNYFAPGFTYQDFAPMFKAEFFDPNQWAHLFMKAGVRYVVLTSKHHDGFCLFPSQRSFSWNSCEVGPKLDVVSELSNAVKQVGLKFGVYHSLFEWFNPMYKEDKKNNFKTLYYPNMKLWPELKQLVNDYKPSLLWADGDWEAYDTYWRSTDFLAWLYNESPVKDVIVVNDRWGKGTSCKHGDFYNCHDHYNPGKLQPHKWENAFTVDKKSWGFRKTMNSNETMTMKEILHEIVTSVSCGGNVLINVGPTQYGTIPPIFQDRLLKLGNWLEINGKAIYGTSPWHHQNDAINSDVWYTCHKTPYNVLHPTAKPLITDTISGIFAIFLTWPLSNRLILKDVTGYIQSSVYEIELLGNDGDLSVSIREIKNGITYVKLPDKATVVVEYAWVLRFTPKIMKLILLCILVLYSVVRSYSKLESGESRHISGHRVSKKYSPDWKDLDTRPLPHWYDDAKIGIFLHWGVYSVVGFSEWFWSNWKGGDKKIIKFMREHYPPDFTYQDFAPMFKAEFFDPSEWADLFLKSGARYIVLTSKHHDGFTMFPSHRSYSWNSYDVGPKRDIVGELSNAVRAAGLKFGVYHSLYEWFNPIYEADKKNNFTTRYYAETKLWPDLKQLINDYKPSVLWSDGDWETYDTYWKSTDFLAWLYNESPVRDEIVVNDRWGIGIPCKHGDFYNCADRYNPGSLQNHKWENAFTVDSRSWGFRKPMTLNDTLSTEQLLYQVVSTVSCGGNVLINVGPTQDGTISPIFQERLLDLGSWLKINGEAIYSTSPWLHQNDSLNQDVWYTCRKAKHSHRHPTAIPKETDNVTAIYAIFLNWPTTNILLVKDLSTYLHNGVYKIELLGNEGLINWNIKNGVTSIELPDKVKVRSQNAWTLKMSFK</sequence>
<keyword evidence="7" id="KW-0326">Glycosidase</keyword>
<organism evidence="11 12">
    <name type="scientific">Papilio machaon</name>
    <name type="common">Old World swallowtail butterfly</name>
    <dbReference type="NCBI Taxonomy" id="76193"/>
    <lineage>
        <taxon>Eukaryota</taxon>
        <taxon>Metazoa</taxon>
        <taxon>Ecdysozoa</taxon>
        <taxon>Arthropoda</taxon>
        <taxon>Hexapoda</taxon>
        <taxon>Insecta</taxon>
        <taxon>Pterygota</taxon>
        <taxon>Neoptera</taxon>
        <taxon>Endopterygota</taxon>
        <taxon>Lepidoptera</taxon>
        <taxon>Glossata</taxon>
        <taxon>Ditrysia</taxon>
        <taxon>Papilionoidea</taxon>
        <taxon>Papilionidae</taxon>
        <taxon>Papilioninae</taxon>
        <taxon>Papilio</taxon>
    </lineage>
</organism>
<dbReference type="Gene3D" id="2.60.40.1180">
    <property type="entry name" value="Golgi alpha-mannosidase II"/>
    <property type="match status" value="1"/>
</dbReference>
<dbReference type="Proteomes" id="UP000053240">
    <property type="component" value="Unassembled WGS sequence"/>
</dbReference>
<dbReference type="AlphaFoldDB" id="A0A194QQT1"/>
<dbReference type="FunFam" id="3.20.20.80:FF:000027">
    <property type="entry name" value="Alpha-L-fucosidase"/>
    <property type="match status" value="2"/>
</dbReference>
<dbReference type="InParanoid" id="A0A194QQT1"/>
<dbReference type="PANTHER" id="PTHR10030">
    <property type="entry name" value="ALPHA-L-FUCOSIDASE"/>
    <property type="match status" value="1"/>
</dbReference>
<dbReference type="Pfam" id="PF10545">
    <property type="entry name" value="MADF_DNA_bdg"/>
    <property type="match status" value="1"/>
</dbReference>
<keyword evidence="6" id="KW-0325">Glycoprotein</keyword>
<accession>A0A194QQT1</accession>
<dbReference type="PANTHER" id="PTHR10030:SF37">
    <property type="entry name" value="ALPHA-L-FUCOSIDASE-RELATED"/>
    <property type="match status" value="1"/>
</dbReference>